<dbReference type="SUPFAM" id="SSF54695">
    <property type="entry name" value="POZ domain"/>
    <property type="match status" value="1"/>
</dbReference>
<dbReference type="Proteomes" id="UP000615446">
    <property type="component" value="Unassembled WGS sequence"/>
</dbReference>
<feature type="domain" description="BTB" evidence="1">
    <location>
        <begin position="17"/>
        <end position="90"/>
    </location>
</feature>
<evidence type="ECO:0000313" key="2">
    <source>
        <dbReference type="EMBL" id="GES92238.1"/>
    </source>
</evidence>
<dbReference type="InterPro" id="IPR000210">
    <property type="entry name" value="BTB/POZ_dom"/>
</dbReference>
<evidence type="ECO:0000259" key="1">
    <source>
        <dbReference type="PROSITE" id="PS50097"/>
    </source>
</evidence>
<dbReference type="SMART" id="SM00225">
    <property type="entry name" value="BTB"/>
    <property type="match status" value="1"/>
</dbReference>
<organism evidence="2 3">
    <name type="scientific">Rhizophagus clarus</name>
    <dbReference type="NCBI Taxonomy" id="94130"/>
    <lineage>
        <taxon>Eukaryota</taxon>
        <taxon>Fungi</taxon>
        <taxon>Fungi incertae sedis</taxon>
        <taxon>Mucoromycota</taxon>
        <taxon>Glomeromycotina</taxon>
        <taxon>Glomeromycetes</taxon>
        <taxon>Glomerales</taxon>
        <taxon>Glomeraceae</taxon>
        <taxon>Rhizophagus</taxon>
    </lineage>
</organism>
<sequence>MMAEKFLQNLLDDKEFYDITIEVGKDPYIKIFCAHMVILYYRSPYLQRIISTNKKKNNGTLMPIKLSNFSPEIFQIILRYIYIGGISLEECNTSEIFKILDAAGELSLQELVAYLQSFLIENKANWMEENFNFVYQTSFKNNSFLELQKYCTDLISKEPAKIFKSPNYFSILENLLIFLIQNDYLQMSEVQVWEQVIKWGLARNPELPSDFTNYSKNDSKL</sequence>
<dbReference type="AlphaFoldDB" id="A0A8H3QU34"/>
<dbReference type="Pfam" id="PF00651">
    <property type="entry name" value="BTB"/>
    <property type="match status" value="1"/>
</dbReference>
<protein>
    <submittedName>
        <fullName evidence="2">BTB/POZ protein</fullName>
    </submittedName>
</protein>
<dbReference type="CDD" id="cd18186">
    <property type="entry name" value="BTB_POZ_ZBTB_KLHL-like"/>
    <property type="match status" value="1"/>
</dbReference>
<dbReference type="InterPro" id="IPR011333">
    <property type="entry name" value="SKP1/BTB/POZ_sf"/>
</dbReference>
<gene>
    <name evidence="2" type="ORF">RCL2_001902400</name>
</gene>
<dbReference type="OrthoDB" id="2372300at2759"/>
<dbReference type="Gene3D" id="1.25.40.420">
    <property type="match status" value="1"/>
</dbReference>
<reference evidence="2" key="1">
    <citation type="submission" date="2019-10" db="EMBL/GenBank/DDBJ databases">
        <title>Conservation and host-specific expression of non-tandemly repeated heterogenous ribosome RNA gene in arbuscular mycorrhizal fungi.</title>
        <authorList>
            <person name="Maeda T."/>
            <person name="Kobayashi Y."/>
            <person name="Nakagawa T."/>
            <person name="Ezawa T."/>
            <person name="Yamaguchi K."/>
            <person name="Bino T."/>
            <person name="Nishimoto Y."/>
            <person name="Shigenobu S."/>
            <person name="Kawaguchi M."/>
        </authorList>
    </citation>
    <scope>NUCLEOTIDE SEQUENCE</scope>
    <source>
        <strain evidence="2">HR1</strain>
    </source>
</reference>
<dbReference type="Gene3D" id="3.30.710.10">
    <property type="entry name" value="Potassium Channel Kv1.1, Chain A"/>
    <property type="match status" value="1"/>
</dbReference>
<dbReference type="EMBL" id="BLAL01000215">
    <property type="protein sequence ID" value="GES92238.1"/>
    <property type="molecule type" value="Genomic_DNA"/>
</dbReference>
<accession>A0A8H3QU34</accession>
<evidence type="ECO:0000313" key="3">
    <source>
        <dbReference type="Proteomes" id="UP000615446"/>
    </source>
</evidence>
<name>A0A8H3QU34_9GLOM</name>
<proteinExistence type="predicted"/>
<comment type="caution">
    <text evidence="2">The sequence shown here is derived from an EMBL/GenBank/DDBJ whole genome shotgun (WGS) entry which is preliminary data.</text>
</comment>
<dbReference type="InterPro" id="IPR011705">
    <property type="entry name" value="BACK"/>
</dbReference>
<dbReference type="Pfam" id="PF07707">
    <property type="entry name" value="BACK"/>
    <property type="match status" value="1"/>
</dbReference>
<dbReference type="PANTHER" id="PTHR46965">
    <property type="entry name" value="BTB/POZ DOMAIN-CONTAINING PROTEIN 19"/>
    <property type="match status" value="1"/>
</dbReference>
<dbReference type="PANTHER" id="PTHR46965:SF1">
    <property type="entry name" value="BTB_POZ DOMAIN-CONTAINING PROTEIN 19"/>
    <property type="match status" value="1"/>
</dbReference>
<dbReference type="InterPro" id="IPR042846">
    <property type="entry name" value="BTBD19"/>
</dbReference>
<dbReference type="PROSITE" id="PS50097">
    <property type="entry name" value="BTB"/>
    <property type="match status" value="1"/>
</dbReference>